<proteinExistence type="inferred from homology"/>
<evidence type="ECO:0000256" key="10">
    <source>
        <dbReference type="ARBA" id="ARBA00048473"/>
    </source>
</evidence>
<feature type="transmembrane region" description="Helical" evidence="12">
    <location>
        <begin position="176"/>
        <end position="194"/>
    </location>
</feature>
<evidence type="ECO:0000256" key="9">
    <source>
        <dbReference type="ARBA" id="ARBA00023228"/>
    </source>
</evidence>
<dbReference type="AlphaFoldDB" id="A0A7E4VHQ4"/>
<keyword evidence="8 12" id="KW-0472">Membrane</keyword>
<keyword evidence="6" id="KW-0769">Symport</keyword>
<evidence type="ECO:0000313" key="14">
    <source>
        <dbReference type="Proteomes" id="UP000492821"/>
    </source>
</evidence>
<dbReference type="GO" id="GO:0005765">
    <property type="term" value="C:lysosomal membrane"/>
    <property type="evidence" value="ECO:0007669"/>
    <property type="project" value="UniProtKB-SubCell"/>
</dbReference>
<feature type="signal peptide" evidence="13">
    <location>
        <begin position="1"/>
        <end position="18"/>
    </location>
</feature>
<keyword evidence="9" id="KW-0458">Lysosome</keyword>
<feature type="transmembrane region" description="Helical" evidence="12">
    <location>
        <begin position="251"/>
        <end position="275"/>
    </location>
</feature>
<evidence type="ECO:0000256" key="2">
    <source>
        <dbReference type="ARBA" id="ARBA00006855"/>
    </source>
</evidence>
<dbReference type="Proteomes" id="UP000492821">
    <property type="component" value="Unassembled WGS sequence"/>
</dbReference>
<evidence type="ECO:0000256" key="4">
    <source>
        <dbReference type="ARBA" id="ARBA00022692"/>
    </source>
</evidence>
<evidence type="ECO:0000256" key="11">
    <source>
        <dbReference type="SAM" id="MobiDB-lite"/>
    </source>
</evidence>
<comment type="similarity">
    <text evidence="2">Belongs to the cystinosin family.</text>
</comment>
<feature type="transmembrane region" description="Helical" evidence="12">
    <location>
        <begin position="224"/>
        <end position="244"/>
    </location>
</feature>
<dbReference type="Pfam" id="PF04193">
    <property type="entry name" value="PQ-loop"/>
    <property type="match status" value="2"/>
</dbReference>
<dbReference type="SMART" id="SM00679">
    <property type="entry name" value="CTNS"/>
    <property type="match status" value="2"/>
</dbReference>
<keyword evidence="13" id="KW-0732">Signal</keyword>
<evidence type="ECO:0000256" key="7">
    <source>
        <dbReference type="ARBA" id="ARBA00022989"/>
    </source>
</evidence>
<keyword evidence="7 12" id="KW-1133">Transmembrane helix</keyword>
<evidence type="ECO:0000256" key="5">
    <source>
        <dbReference type="ARBA" id="ARBA00022737"/>
    </source>
</evidence>
<feature type="chain" id="PRO_5028904554" evidence="13">
    <location>
        <begin position="19"/>
        <end position="406"/>
    </location>
</feature>
<dbReference type="Gene3D" id="1.20.1280.290">
    <property type="match status" value="2"/>
</dbReference>
<keyword evidence="5" id="KW-0677">Repeat</keyword>
<evidence type="ECO:0000256" key="13">
    <source>
        <dbReference type="SAM" id="SignalP"/>
    </source>
</evidence>
<evidence type="ECO:0000256" key="3">
    <source>
        <dbReference type="ARBA" id="ARBA00022448"/>
    </source>
</evidence>
<feature type="compositionally biased region" description="Low complexity" evidence="11">
    <location>
        <begin position="386"/>
        <end position="396"/>
    </location>
</feature>
<name>A0A7E4VHQ4_PANRE</name>
<dbReference type="WBParaSite" id="Pan_g2131.t1">
    <property type="protein sequence ID" value="Pan_g2131.t1"/>
    <property type="gene ID" value="Pan_g2131"/>
</dbReference>
<feature type="transmembrane region" description="Helical" evidence="12">
    <location>
        <begin position="140"/>
        <end position="164"/>
    </location>
</feature>
<evidence type="ECO:0000256" key="12">
    <source>
        <dbReference type="SAM" id="Phobius"/>
    </source>
</evidence>
<comment type="catalytic activity">
    <reaction evidence="10">
        <text>L-cystine(out) + H(+)(out) = L-cystine(in) + H(+)(in)</text>
        <dbReference type="Rhea" id="RHEA:66172"/>
        <dbReference type="ChEBI" id="CHEBI:15378"/>
        <dbReference type="ChEBI" id="CHEBI:35491"/>
    </reaction>
    <physiologicalReaction direction="left-to-right" evidence="10">
        <dbReference type="Rhea" id="RHEA:66173"/>
    </physiologicalReaction>
</comment>
<keyword evidence="3" id="KW-0813">Transport</keyword>
<feature type="region of interest" description="Disordered" evidence="11">
    <location>
        <begin position="386"/>
        <end position="406"/>
    </location>
</feature>
<evidence type="ECO:0000256" key="6">
    <source>
        <dbReference type="ARBA" id="ARBA00022847"/>
    </source>
</evidence>
<dbReference type="NCBIfam" id="TIGR00951">
    <property type="entry name" value="2A43"/>
    <property type="match status" value="1"/>
</dbReference>
<keyword evidence="4 12" id="KW-0812">Transmembrane</keyword>
<dbReference type="PANTHER" id="PTHR13131:SF5">
    <property type="entry name" value="CYSTINOSIN"/>
    <property type="match status" value="1"/>
</dbReference>
<dbReference type="FunFam" id="1.20.1280.290:FF:000016">
    <property type="entry name" value="Cystinosin homolog"/>
    <property type="match status" value="1"/>
</dbReference>
<reference evidence="14" key="1">
    <citation type="journal article" date="2013" name="Genetics">
        <title>The draft genome and transcriptome of Panagrellus redivivus are shaped by the harsh demands of a free-living lifestyle.</title>
        <authorList>
            <person name="Srinivasan J."/>
            <person name="Dillman A.R."/>
            <person name="Macchietto M.G."/>
            <person name="Heikkinen L."/>
            <person name="Lakso M."/>
            <person name="Fracchia K.M."/>
            <person name="Antoshechkin I."/>
            <person name="Mortazavi A."/>
            <person name="Wong G."/>
            <person name="Sternberg P.W."/>
        </authorList>
    </citation>
    <scope>NUCLEOTIDE SEQUENCE [LARGE SCALE GENOMIC DNA]</scope>
    <source>
        <strain evidence="14">MT8872</strain>
    </source>
</reference>
<keyword evidence="14" id="KW-1185">Reference proteome</keyword>
<evidence type="ECO:0000256" key="8">
    <source>
        <dbReference type="ARBA" id="ARBA00023136"/>
    </source>
</evidence>
<accession>A0A7E4VHQ4</accession>
<dbReference type="GO" id="GO:0015184">
    <property type="term" value="F:L-cystine transmembrane transporter activity"/>
    <property type="evidence" value="ECO:0007669"/>
    <property type="project" value="TreeGrafter"/>
</dbReference>
<dbReference type="GO" id="GO:0015293">
    <property type="term" value="F:symporter activity"/>
    <property type="evidence" value="ECO:0007669"/>
    <property type="project" value="UniProtKB-KW"/>
</dbReference>
<reference evidence="15" key="2">
    <citation type="submission" date="2020-10" db="UniProtKB">
        <authorList>
            <consortium name="WormBaseParasite"/>
        </authorList>
    </citation>
    <scope>IDENTIFICATION</scope>
</reference>
<dbReference type="PANTHER" id="PTHR13131">
    <property type="entry name" value="CYSTINOSIN"/>
    <property type="match status" value="1"/>
</dbReference>
<sequence length="406" mass="45230">MFAMKFLVFTTLLVLARGQRFIDPDLVVDAVSADRLKGTPDDLNIVKGETDVVTFSYTGSNLSDTVRVTFNTSSSLKLTPTSVILGPDTRSATIDVTGVDVTSRTFIDVQGCAVVDNGNGSCPFSQQDSFVRVKVVHSKVLSIFVIITGWVYFFAWSISFYPQIWLNYQRSSVEGLNFDFLVLNILGFLCYTIYNWLMFFDHQVQDIYHEHHPRSLIPVLANDVVFATHALLACIVTGIQCFFYERGTQRVSYICMAWGTVLALFAVGSFVVTAFDVINWLQFINNLSYVKMAVTLSKYFPQAILNFKRKSTTGWSIGNVLLDFTGGSMDITQMVLQASNTDDWSGFTGNPVKFGLGLVSMIFDVVFMIQHYGLYRNSEGPVSYDVVDTGDSTTTSQRNSDPVLPA</sequence>
<comment type="subcellular location">
    <subcellularLocation>
        <location evidence="1">Lysosome membrane</location>
        <topology evidence="1">Multi-pass membrane protein</topology>
    </subcellularLocation>
</comment>
<evidence type="ECO:0000256" key="1">
    <source>
        <dbReference type="ARBA" id="ARBA00004155"/>
    </source>
</evidence>
<dbReference type="InterPro" id="IPR006603">
    <property type="entry name" value="PQ-loop_rpt"/>
</dbReference>
<dbReference type="InterPro" id="IPR005282">
    <property type="entry name" value="LC_transporter"/>
</dbReference>
<evidence type="ECO:0000313" key="15">
    <source>
        <dbReference type="WBParaSite" id="Pan_g2131.t1"/>
    </source>
</evidence>
<protein>
    <submittedName>
        <fullName evidence="15">Cystinosin homolog</fullName>
    </submittedName>
</protein>
<organism evidence="14 15">
    <name type="scientific">Panagrellus redivivus</name>
    <name type="common">Microworm</name>
    <dbReference type="NCBI Taxonomy" id="6233"/>
    <lineage>
        <taxon>Eukaryota</taxon>
        <taxon>Metazoa</taxon>
        <taxon>Ecdysozoa</taxon>
        <taxon>Nematoda</taxon>
        <taxon>Chromadorea</taxon>
        <taxon>Rhabditida</taxon>
        <taxon>Tylenchina</taxon>
        <taxon>Panagrolaimomorpha</taxon>
        <taxon>Panagrolaimoidea</taxon>
        <taxon>Panagrolaimidae</taxon>
        <taxon>Panagrellus</taxon>
    </lineage>
</organism>